<dbReference type="InterPro" id="IPR006860">
    <property type="entry name" value="FecR"/>
</dbReference>
<dbReference type="Proteomes" id="UP000509579">
    <property type="component" value="Chromosome"/>
</dbReference>
<dbReference type="AlphaFoldDB" id="A0A6N1X3X2"/>
<dbReference type="PIRSF" id="PIRSF018266">
    <property type="entry name" value="FecR"/>
    <property type="match status" value="1"/>
</dbReference>
<evidence type="ECO:0000313" key="2">
    <source>
        <dbReference type="EMBL" id="QKV54164.1"/>
    </source>
</evidence>
<organism evidence="2 3">
    <name type="scientific">Comamonas antarctica</name>
    <dbReference type="NCBI Taxonomy" id="2743470"/>
    <lineage>
        <taxon>Bacteria</taxon>
        <taxon>Pseudomonadati</taxon>
        <taxon>Pseudomonadota</taxon>
        <taxon>Betaproteobacteria</taxon>
        <taxon>Burkholderiales</taxon>
        <taxon>Comamonadaceae</taxon>
        <taxon>Comamonas</taxon>
    </lineage>
</organism>
<dbReference type="InterPro" id="IPR012373">
    <property type="entry name" value="Ferrdict_sens_TM"/>
</dbReference>
<protein>
    <submittedName>
        <fullName evidence="2">FecR domain-containing protein</fullName>
    </submittedName>
</protein>
<reference evidence="2 3" key="1">
    <citation type="submission" date="2020-06" db="EMBL/GenBank/DDBJ databases">
        <title>Acidovorax antarctica sp. nov., isolated from Corinth ice sheet soil, Antarctic Fields Peninsula.</title>
        <authorList>
            <person name="Xu Q."/>
            <person name="Peng F."/>
        </authorList>
    </citation>
    <scope>NUCLEOTIDE SEQUENCE [LARGE SCALE GENOMIC DNA]</scope>
    <source>
        <strain evidence="2 3">16-35-5</strain>
    </source>
</reference>
<dbReference type="PANTHER" id="PTHR30273">
    <property type="entry name" value="PERIPLASMIC SIGNAL SENSOR AND SIGMA FACTOR ACTIVATOR FECR-RELATED"/>
    <property type="match status" value="1"/>
</dbReference>
<proteinExistence type="predicted"/>
<dbReference type="RefSeq" id="WP_175504964.1">
    <property type="nucleotide sequence ID" value="NZ_CAURQT010000049.1"/>
</dbReference>
<dbReference type="PANTHER" id="PTHR30273:SF2">
    <property type="entry name" value="PROTEIN FECR"/>
    <property type="match status" value="1"/>
</dbReference>
<dbReference type="Gene3D" id="2.60.120.1440">
    <property type="match status" value="1"/>
</dbReference>
<dbReference type="Gene3D" id="3.55.50.30">
    <property type="match status" value="1"/>
</dbReference>
<sequence>MTKPLPPGTDLSAMLHMHRAVAGWYVRREQPGWTAADEREMQAWLEADPRRRDIMDAMRQTVQLAGQLPEHRPETYGRRAAAVPAVPPAARQAARRPWFTPARRRSLAPVLAAGCMALAVAGWFRWDNTAGYQLALATGPGETRSVDLPDGSQIALNTGTSVQVRYYPRRREVAMAGGEAFFRVAADASRPFTIDSADSRVRVVGTAFNVRAAPQQLAVQVLEGKVEVQPRRSQPADPVLLLGAGTGVDIDPSTGRYASLRVAPEEVGRWRTGQIQFSRTSLQDIAQELGRYLGKTITIADPGLGSLTISGFLMTSSAEDFLQALPDVVPVRVDKTADGNWRIARR</sequence>
<keyword evidence="3" id="KW-1185">Reference proteome</keyword>
<dbReference type="Pfam" id="PF04773">
    <property type="entry name" value="FecR"/>
    <property type="match status" value="1"/>
</dbReference>
<dbReference type="EMBL" id="CP054840">
    <property type="protein sequence ID" value="QKV54164.1"/>
    <property type="molecule type" value="Genomic_DNA"/>
</dbReference>
<evidence type="ECO:0000259" key="1">
    <source>
        <dbReference type="Pfam" id="PF04773"/>
    </source>
</evidence>
<feature type="domain" description="FecR protein" evidence="1">
    <location>
        <begin position="136"/>
        <end position="227"/>
    </location>
</feature>
<accession>A0A6N1X3X2</accession>
<gene>
    <name evidence="2" type="ORF">HUK68_15335</name>
</gene>
<dbReference type="KEGG" id="aant:HUK68_15335"/>
<evidence type="ECO:0000313" key="3">
    <source>
        <dbReference type="Proteomes" id="UP000509579"/>
    </source>
</evidence>
<name>A0A6N1X3X2_9BURK</name>
<dbReference type="GO" id="GO:0016989">
    <property type="term" value="F:sigma factor antagonist activity"/>
    <property type="evidence" value="ECO:0007669"/>
    <property type="project" value="TreeGrafter"/>
</dbReference>